<accession>A0A7W6GB29</accession>
<keyword evidence="1" id="KW-0812">Transmembrane</keyword>
<protein>
    <submittedName>
        <fullName evidence="2">Uncharacterized protein</fullName>
    </submittedName>
</protein>
<evidence type="ECO:0000313" key="3">
    <source>
        <dbReference type="Proteomes" id="UP000582090"/>
    </source>
</evidence>
<dbReference type="RefSeq" id="WP_183900764.1">
    <property type="nucleotide sequence ID" value="NZ_JACIDW010000008.1"/>
</dbReference>
<gene>
    <name evidence="2" type="ORF">GGQ67_002851</name>
</gene>
<keyword evidence="1" id="KW-1133">Transmembrane helix</keyword>
<sequence>MTNATSSSSTVNKGRSLTLRVDLTGVLACLLMVLIVACVVMSYGTKSRIDGVAQPVGPKAALQQAADGDAGGNG</sequence>
<dbReference type="Proteomes" id="UP000582090">
    <property type="component" value="Unassembled WGS sequence"/>
</dbReference>
<keyword evidence="3" id="KW-1185">Reference proteome</keyword>
<proteinExistence type="predicted"/>
<comment type="caution">
    <text evidence="2">The sequence shown here is derived from an EMBL/GenBank/DDBJ whole genome shotgun (WGS) entry which is preliminary data.</text>
</comment>
<feature type="transmembrane region" description="Helical" evidence="1">
    <location>
        <begin position="23"/>
        <end position="44"/>
    </location>
</feature>
<keyword evidence="1" id="KW-0472">Membrane</keyword>
<evidence type="ECO:0000313" key="2">
    <source>
        <dbReference type="EMBL" id="MBB3965183.1"/>
    </source>
</evidence>
<dbReference type="EMBL" id="JACIDW010000008">
    <property type="protein sequence ID" value="MBB3965183.1"/>
    <property type="molecule type" value="Genomic_DNA"/>
</dbReference>
<name>A0A7W6GB29_9HYPH</name>
<reference evidence="2 3" key="1">
    <citation type="submission" date="2020-08" db="EMBL/GenBank/DDBJ databases">
        <title>Genomic Encyclopedia of Type Strains, Phase IV (KMG-IV): sequencing the most valuable type-strain genomes for metagenomic binning, comparative biology and taxonomic classification.</title>
        <authorList>
            <person name="Goeker M."/>
        </authorList>
    </citation>
    <scope>NUCLEOTIDE SEQUENCE [LARGE SCALE GENOMIC DNA]</scope>
    <source>
        <strain evidence="2 3">DSM 26575</strain>
    </source>
</reference>
<organism evidence="2 3">
    <name type="scientific">Rhizobium metallidurans</name>
    <dbReference type="NCBI Taxonomy" id="1265931"/>
    <lineage>
        <taxon>Bacteria</taxon>
        <taxon>Pseudomonadati</taxon>
        <taxon>Pseudomonadota</taxon>
        <taxon>Alphaproteobacteria</taxon>
        <taxon>Hyphomicrobiales</taxon>
        <taxon>Rhizobiaceae</taxon>
        <taxon>Rhizobium/Agrobacterium group</taxon>
        <taxon>Rhizobium</taxon>
    </lineage>
</organism>
<dbReference type="AlphaFoldDB" id="A0A7W6GB29"/>
<evidence type="ECO:0000256" key="1">
    <source>
        <dbReference type="SAM" id="Phobius"/>
    </source>
</evidence>